<dbReference type="Proteomes" id="UP000568664">
    <property type="component" value="Unassembled WGS sequence"/>
</dbReference>
<comment type="caution">
    <text evidence="2">The sequence shown here is derived from an EMBL/GenBank/DDBJ whole genome shotgun (WGS) entry which is preliminary data.</text>
</comment>
<keyword evidence="1" id="KW-0812">Transmembrane</keyword>
<sequence length="154" mass="17965">MDPLAQLKDIHLPEQINNYPIAPGWWLVLIFTITLLVLAFHWFRNFRKARIVKKQILAKLNDSNSIEQSNELLKLALLSYFPRYQTANLYGDKLTTFLTAQLPEKKQATFKKLNPFSFETMYQENCDIDVQAFNQSVIYWLTNALPPKKGGRND</sequence>
<keyword evidence="1" id="KW-0472">Membrane</keyword>
<dbReference type="RefSeq" id="WP_169076307.1">
    <property type="nucleotide sequence ID" value="NZ_JABBXH010000005.1"/>
</dbReference>
<protein>
    <submittedName>
        <fullName evidence="2">DUF4381 domain-containing protein</fullName>
    </submittedName>
</protein>
<evidence type="ECO:0000256" key="1">
    <source>
        <dbReference type="SAM" id="Phobius"/>
    </source>
</evidence>
<proteinExistence type="predicted"/>
<keyword evidence="1" id="KW-1133">Transmembrane helix</keyword>
<reference evidence="2 3" key="1">
    <citation type="submission" date="2020-04" db="EMBL/GenBank/DDBJ databases">
        <title>Thalassotalea sp. M1531, isolated from the surface of marine red alga.</title>
        <authorList>
            <person name="Pang L."/>
            <person name="Lu D.-C."/>
        </authorList>
    </citation>
    <scope>NUCLEOTIDE SEQUENCE [LARGE SCALE GENOMIC DNA]</scope>
    <source>
        <strain evidence="2 3">M1531</strain>
    </source>
</reference>
<gene>
    <name evidence="2" type="ORF">HII17_15630</name>
</gene>
<dbReference type="Pfam" id="PF14316">
    <property type="entry name" value="DUF4381"/>
    <property type="match status" value="1"/>
</dbReference>
<dbReference type="EMBL" id="JABBXH010000005">
    <property type="protein sequence ID" value="NMP32989.1"/>
    <property type="molecule type" value="Genomic_DNA"/>
</dbReference>
<dbReference type="InterPro" id="IPR025489">
    <property type="entry name" value="DUF4381"/>
</dbReference>
<dbReference type="AlphaFoldDB" id="A0A7Y0Q7E9"/>
<evidence type="ECO:0000313" key="3">
    <source>
        <dbReference type="Proteomes" id="UP000568664"/>
    </source>
</evidence>
<organism evidence="2 3">
    <name type="scientific">Thalassotalea algicola</name>
    <dbReference type="NCBI Taxonomy" id="2716224"/>
    <lineage>
        <taxon>Bacteria</taxon>
        <taxon>Pseudomonadati</taxon>
        <taxon>Pseudomonadota</taxon>
        <taxon>Gammaproteobacteria</taxon>
        <taxon>Alteromonadales</taxon>
        <taxon>Colwelliaceae</taxon>
        <taxon>Thalassotalea</taxon>
    </lineage>
</organism>
<evidence type="ECO:0000313" key="2">
    <source>
        <dbReference type="EMBL" id="NMP32989.1"/>
    </source>
</evidence>
<keyword evidence="3" id="KW-1185">Reference proteome</keyword>
<feature type="transmembrane region" description="Helical" evidence="1">
    <location>
        <begin position="24"/>
        <end position="43"/>
    </location>
</feature>
<name>A0A7Y0Q7E9_9GAMM</name>
<accession>A0A7Y0Q7E9</accession>